<comment type="caution">
    <text evidence="1">The sequence shown here is derived from an EMBL/GenBank/DDBJ whole genome shotgun (WGS) entry which is preliminary data.</text>
</comment>
<reference evidence="1" key="1">
    <citation type="submission" date="2022-08" db="EMBL/GenBank/DDBJ databases">
        <title>Genome sequencing of akame (Lates japonicus).</title>
        <authorList>
            <person name="Hashiguchi Y."/>
            <person name="Takahashi H."/>
        </authorList>
    </citation>
    <scope>NUCLEOTIDE SEQUENCE</scope>
    <source>
        <strain evidence="1">Kochi</strain>
    </source>
</reference>
<evidence type="ECO:0000313" key="2">
    <source>
        <dbReference type="Proteomes" id="UP001279410"/>
    </source>
</evidence>
<sequence>MGSENSHVDLDKIHLAWYEHSVQQKCPFTDVGIDESLLKYSSLNSNTELQAYSNELLTSVPGYVGELGSKFWVQ</sequence>
<accession>A0AAD3N9J2</accession>
<organism evidence="1 2">
    <name type="scientific">Lates japonicus</name>
    <name type="common">Japanese lates</name>
    <dbReference type="NCBI Taxonomy" id="270547"/>
    <lineage>
        <taxon>Eukaryota</taxon>
        <taxon>Metazoa</taxon>
        <taxon>Chordata</taxon>
        <taxon>Craniata</taxon>
        <taxon>Vertebrata</taxon>
        <taxon>Euteleostomi</taxon>
        <taxon>Actinopterygii</taxon>
        <taxon>Neopterygii</taxon>
        <taxon>Teleostei</taxon>
        <taxon>Neoteleostei</taxon>
        <taxon>Acanthomorphata</taxon>
        <taxon>Carangaria</taxon>
        <taxon>Carangaria incertae sedis</taxon>
        <taxon>Centropomidae</taxon>
        <taxon>Lates</taxon>
    </lineage>
</organism>
<dbReference type="AlphaFoldDB" id="A0AAD3N9J2"/>
<name>A0AAD3N9J2_LATJO</name>
<keyword evidence="2" id="KW-1185">Reference proteome</keyword>
<dbReference type="EMBL" id="BRZM01000107">
    <property type="protein sequence ID" value="GLD67234.1"/>
    <property type="molecule type" value="Genomic_DNA"/>
</dbReference>
<gene>
    <name evidence="1" type="ORF">AKAME5_001859200</name>
</gene>
<protein>
    <submittedName>
        <fullName evidence="1">Uncharacterized protein</fullName>
    </submittedName>
</protein>
<evidence type="ECO:0000313" key="1">
    <source>
        <dbReference type="EMBL" id="GLD67234.1"/>
    </source>
</evidence>
<dbReference type="Proteomes" id="UP001279410">
    <property type="component" value="Unassembled WGS sequence"/>
</dbReference>
<proteinExistence type="predicted"/>